<sequence length="205" mass="22559">GNLTLVLAQRRDPSIHYSPQFHKASTAMRGWCPWPCGASCGGARVSRSAWGPTPSWRLCASTATPSLSSSPWWSCGSSLCLGCSGSLGRWPWACQPPGWYSPSGPWSVRTPGWWPRCCCPWSCCSTPSWPWAVSCTSSSRCLRRTWLLHPKSHLCPQTSRCPLPCRSPWPPPRKARVPQATPKWTSPSACPAPQTMTEGSFDTLR</sequence>
<evidence type="ECO:0000256" key="1">
    <source>
        <dbReference type="SAM" id="MobiDB-lite"/>
    </source>
</evidence>
<feature type="non-terminal residue" evidence="2">
    <location>
        <position position="1"/>
    </location>
</feature>
<feature type="region of interest" description="Disordered" evidence="1">
    <location>
        <begin position="172"/>
        <end position="205"/>
    </location>
</feature>
<proteinExistence type="predicted"/>
<gene>
    <name evidence="2" type="ORF">CK820_G0026503</name>
</gene>
<dbReference type="AlphaFoldDB" id="A0A2J8LW55"/>
<name>A0A2J8LW55_PANTR</name>
<feature type="compositionally biased region" description="Polar residues" evidence="1">
    <location>
        <begin position="182"/>
        <end position="205"/>
    </location>
</feature>
<reference evidence="2 3" key="1">
    <citation type="submission" date="2017-12" db="EMBL/GenBank/DDBJ databases">
        <title>High-resolution comparative analysis of great ape genomes.</title>
        <authorList>
            <person name="Pollen A."/>
            <person name="Hastie A."/>
            <person name="Hormozdiari F."/>
            <person name="Dougherty M."/>
            <person name="Liu R."/>
            <person name="Chaisson M."/>
            <person name="Hoppe E."/>
            <person name="Hill C."/>
            <person name="Pang A."/>
            <person name="Hillier L."/>
            <person name="Baker C."/>
            <person name="Armstrong J."/>
            <person name="Shendure J."/>
            <person name="Paten B."/>
            <person name="Wilson R."/>
            <person name="Chao H."/>
            <person name="Schneider V."/>
            <person name="Ventura M."/>
            <person name="Kronenberg Z."/>
            <person name="Murali S."/>
            <person name="Gordon D."/>
            <person name="Cantsilieris S."/>
            <person name="Munson K."/>
            <person name="Nelson B."/>
            <person name="Raja A."/>
            <person name="Underwood J."/>
            <person name="Diekhans M."/>
            <person name="Fiddes I."/>
            <person name="Haussler D."/>
            <person name="Eichler E."/>
        </authorList>
    </citation>
    <scope>NUCLEOTIDE SEQUENCE [LARGE SCALE GENOMIC DNA]</scope>
    <source>
        <strain evidence="2">Yerkes chimp pedigree #C0471</strain>
    </source>
</reference>
<organism evidence="2 3">
    <name type="scientific">Pan troglodytes</name>
    <name type="common">Chimpanzee</name>
    <dbReference type="NCBI Taxonomy" id="9598"/>
    <lineage>
        <taxon>Eukaryota</taxon>
        <taxon>Metazoa</taxon>
        <taxon>Chordata</taxon>
        <taxon>Craniata</taxon>
        <taxon>Vertebrata</taxon>
        <taxon>Euteleostomi</taxon>
        <taxon>Mammalia</taxon>
        <taxon>Eutheria</taxon>
        <taxon>Euarchontoglires</taxon>
        <taxon>Primates</taxon>
        <taxon>Haplorrhini</taxon>
        <taxon>Catarrhini</taxon>
        <taxon>Hominidae</taxon>
        <taxon>Pan</taxon>
    </lineage>
</organism>
<dbReference type="Proteomes" id="UP000236370">
    <property type="component" value="Unassembled WGS sequence"/>
</dbReference>
<comment type="caution">
    <text evidence="2">The sequence shown here is derived from an EMBL/GenBank/DDBJ whole genome shotgun (WGS) entry which is preliminary data.</text>
</comment>
<protein>
    <submittedName>
        <fullName evidence="2">YIPF2 isoform 11</fullName>
    </submittedName>
</protein>
<accession>A0A2J8LW55</accession>
<dbReference type="EMBL" id="NBAG03000278">
    <property type="protein sequence ID" value="PNI51501.1"/>
    <property type="molecule type" value="Genomic_DNA"/>
</dbReference>
<evidence type="ECO:0000313" key="2">
    <source>
        <dbReference type="EMBL" id="PNI51501.1"/>
    </source>
</evidence>
<evidence type="ECO:0000313" key="3">
    <source>
        <dbReference type="Proteomes" id="UP000236370"/>
    </source>
</evidence>